<dbReference type="Gramene" id="OMP01313">
    <property type="protein sequence ID" value="OMP01313"/>
    <property type="gene ID" value="CCACVL1_03117"/>
</dbReference>
<evidence type="ECO:0000313" key="3">
    <source>
        <dbReference type="Proteomes" id="UP000188268"/>
    </source>
</evidence>
<comment type="caution">
    <text evidence="2">The sequence shown here is derived from an EMBL/GenBank/DDBJ whole genome shotgun (WGS) entry which is preliminary data.</text>
</comment>
<accession>A0A1R3K2L1</accession>
<proteinExistence type="predicted"/>
<name>A0A1R3K2L1_COCAP</name>
<evidence type="ECO:0000256" key="1">
    <source>
        <dbReference type="SAM" id="MobiDB-lite"/>
    </source>
</evidence>
<sequence>MTRSVFGSSGSTPSRSGIGSNPTVES</sequence>
<reference evidence="2 3" key="1">
    <citation type="submission" date="2013-09" db="EMBL/GenBank/DDBJ databases">
        <title>Corchorus capsularis genome sequencing.</title>
        <authorList>
            <person name="Alam M."/>
            <person name="Haque M.S."/>
            <person name="Islam M.S."/>
            <person name="Emdad E.M."/>
            <person name="Islam M.M."/>
            <person name="Ahmed B."/>
            <person name="Halim A."/>
            <person name="Hossen Q.M.M."/>
            <person name="Hossain M.Z."/>
            <person name="Ahmed R."/>
            <person name="Khan M.M."/>
            <person name="Islam R."/>
            <person name="Rashid M.M."/>
            <person name="Khan S.A."/>
            <person name="Rahman M.S."/>
            <person name="Alam M."/>
        </authorList>
    </citation>
    <scope>NUCLEOTIDE SEQUENCE [LARGE SCALE GENOMIC DNA]</scope>
    <source>
        <strain evidence="3">cv. CVL-1</strain>
        <tissue evidence="2">Whole seedling</tissue>
    </source>
</reference>
<gene>
    <name evidence="2" type="ORF">CCACVL1_03117</name>
</gene>
<keyword evidence="3" id="KW-1185">Reference proteome</keyword>
<dbReference type="EMBL" id="AWWV01006455">
    <property type="protein sequence ID" value="OMP01313.1"/>
    <property type="molecule type" value="Genomic_DNA"/>
</dbReference>
<evidence type="ECO:0000313" key="2">
    <source>
        <dbReference type="EMBL" id="OMP01313.1"/>
    </source>
</evidence>
<dbReference type="AlphaFoldDB" id="A0A1R3K2L1"/>
<dbReference type="Proteomes" id="UP000188268">
    <property type="component" value="Unassembled WGS sequence"/>
</dbReference>
<feature type="non-terminal residue" evidence="2">
    <location>
        <position position="26"/>
    </location>
</feature>
<organism evidence="2 3">
    <name type="scientific">Corchorus capsularis</name>
    <name type="common">Jute</name>
    <dbReference type="NCBI Taxonomy" id="210143"/>
    <lineage>
        <taxon>Eukaryota</taxon>
        <taxon>Viridiplantae</taxon>
        <taxon>Streptophyta</taxon>
        <taxon>Embryophyta</taxon>
        <taxon>Tracheophyta</taxon>
        <taxon>Spermatophyta</taxon>
        <taxon>Magnoliopsida</taxon>
        <taxon>eudicotyledons</taxon>
        <taxon>Gunneridae</taxon>
        <taxon>Pentapetalae</taxon>
        <taxon>rosids</taxon>
        <taxon>malvids</taxon>
        <taxon>Malvales</taxon>
        <taxon>Malvaceae</taxon>
        <taxon>Grewioideae</taxon>
        <taxon>Apeibeae</taxon>
        <taxon>Corchorus</taxon>
    </lineage>
</organism>
<protein>
    <submittedName>
        <fullName evidence="2">Uncharacterized protein</fullName>
    </submittedName>
</protein>
<feature type="region of interest" description="Disordered" evidence="1">
    <location>
        <begin position="1"/>
        <end position="26"/>
    </location>
</feature>